<dbReference type="SUPFAM" id="SSF54523">
    <property type="entry name" value="Pili subunits"/>
    <property type="match status" value="1"/>
</dbReference>
<evidence type="ECO:0000313" key="2">
    <source>
        <dbReference type="EMBL" id="SEI46937.1"/>
    </source>
</evidence>
<dbReference type="STRING" id="64971.SAMN05421831_102192"/>
<evidence type="ECO:0000313" key="3">
    <source>
        <dbReference type="Proteomes" id="UP000242999"/>
    </source>
</evidence>
<dbReference type="Pfam" id="PF16732">
    <property type="entry name" value="ComP_DUS"/>
    <property type="match status" value="1"/>
</dbReference>
<evidence type="ECO:0000256" key="1">
    <source>
        <dbReference type="SAM" id="Phobius"/>
    </source>
</evidence>
<sequence>MYKRHLGMTLIELMIVVAIVGILAAFAYPNYQESVRKSRRADGQALLLQAATRQEEYFNVHRTYADTVLKLYGTNSKKSNDEHYTLNISACAGGIDECFRVTATPQGSQAVDGALWMQSDLQRGPTEKW</sequence>
<accession>A0A1H6R357</accession>
<dbReference type="RefSeq" id="WP_093308659.1">
    <property type="nucleotide sequence ID" value="NZ_FNYH01000002.1"/>
</dbReference>
<name>A0A1H6R357_9GAMM</name>
<dbReference type="InterPro" id="IPR012902">
    <property type="entry name" value="N_methyl_site"/>
</dbReference>
<organism evidence="2 3">
    <name type="scientific">Allopseudospirillum japonicum</name>
    <dbReference type="NCBI Taxonomy" id="64971"/>
    <lineage>
        <taxon>Bacteria</taxon>
        <taxon>Pseudomonadati</taxon>
        <taxon>Pseudomonadota</taxon>
        <taxon>Gammaproteobacteria</taxon>
        <taxon>Oceanospirillales</taxon>
        <taxon>Oceanospirillaceae</taxon>
        <taxon>Allopseudospirillum</taxon>
    </lineage>
</organism>
<keyword evidence="1" id="KW-0812">Transmembrane</keyword>
<feature type="transmembrane region" description="Helical" evidence="1">
    <location>
        <begin position="6"/>
        <end position="31"/>
    </location>
</feature>
<dbReference type="NCBIfam" id="TIGR02532">
    <property type="entry name" value="IV_pilin_GFxxxE"/>
    <property type="match status" value="1"/>
</dbReference>
<dbReference type="InterPro" id="IPR031982">
    <property type="entry name" value="PilE-like"/>
</dbReference>
<proteinExistence type="predicted"/>
<reference evidence="3" key="1">
    <citation type="submission" date="2016-10" db="EMBL/GenBank/DDBJ databases">
        <authorList>
            <person name="Varghese N."/>
            <person name="Submissions S."/>
        </authorList>
    </citation>
    <scope>NUCLEOTIDE SEQUENCE [LARGE SCALE GENOMIC DNA]</scope>
    <source>
        <strain evidence="3">DSM 7165</strain>
    </source>
</reference>
<dbReference type="Proteomes" id="UP000242999">
    <property type="component" value="Unassembled WGS sequence"/>
</dbReference>
<dbReference type="EMBL" id="FNYH01000002">
    <property type="protein sequence ID" value="SEI46937.1"/>
    <property type="molecule type" value="Genomic_DNA"/>
</dbReference>
<dbReference type="Pfam" id="PF07963">
    <property type="entry name" value="N_methyl"/>
    <property type="match status" value="1"/>
</dbReference>
<keyword evidence="3" id="KW-1185">Reference proteome</keyword>
<dbReference type="PANTHER" id="PTHR30093">
    <property type="entry name" value="GENERAL SECRETION PATHWAY PROTEIN G"/>
    <property type="match status" value="1"/>
</dbReference>
<dbReference type="Gene3D" id="3.30.700.10">
    <property type="entry name" value="Glycoprotein, Type 4 Pilin"/>
    <property type="match status" value="1"/>
</dbReference>
<dbReference type="InterPro" id="IPR045584">
    <property type="entry name" value="Pilin-like"/>
</dbReference>
<keyword evidence="1" id="KW-1133">Transmembrane helix</keyword>
<dbReference type="GO" id="GO:0043683">
    <property type="term" value="P:type IV pilus assembly"/>
    <property type="evidence" value="ECO:0007669"/>
    <property type="project" value="InterPro"/>
</dbReference>
<gene>
    <name evidence="2" type="ORF">SAMN05421831_102192</name>
</gene>
<dbReference type="PANTHER" id="PTHR30093:SF47">
    <property type="entry name" value="TYPE IV PILUS NON-CORE MINOR PILIN PILE"/>
    <property type="match status" value="1"/>
</dbReference>
<dbReference type="AlphaFoldDB" id="A0A1H6R357"/>
<dbReference type="OrthoDB" id="5296638at2"/>
<protein>
    <submittedName>
        <fullName evidence="2">Type IV pilus assembly protein PilE</fullName>
    </submittedName>
</protein>
<keyword evidence="1" id="KW-0472">Membrane</keyword>